<name>A0A9X2DSL6_9BACI</name>
<feature type="transmembrane region" description="Helical" evidence="8">
    <location>
        <begin position="80"/>
        <end position="100"/>
    </location>
</feature>
<gene>
    <name evidence="9" type="ORF">M3202_11495</name>
</gene>
<reference evidence="9" key="1">
    <citation type="submission" date="2022-05" db="EMBL/GenBank/DDBJ databases">
        <title>Comparative Genomics of Spacecraft Associated Microbes.</title>
        <authorList>
            <person name="Tran M.T."/>
            <person name="Wright A."/>
            <person name="Seuylemezian A."/>
            <person name="Eisen J."/>
            <person name="Coil D."/>
        </authorList>
    </citation>
    <scope>NUCLEOTIDE SEQUENCE</scope>
    <source>
        <strain evidence="9">214.1.1</strain>
    </source>
</reference>
<dbReference type="Pfam" id="PF03845">
    <property type="entry name" value="Spore_permease"/>
    <property type="match status" value="1"/>
</dbReference>
<feature type="transmembrane region" description="Helical" evidence="8">
    <location>
        <begin position="12"/>
        <end position="28"/>
    </location>
</feature>
<evidence type="ECO:0000256" key="6">
    <source>
        <dbReference type="ARBA" id="ARBA00022989"/>
    </source>
</evidence>
<evidence type="ECO:0000256" key="7">
    <source>
        <dbReference type="ARBA" id="ARBA00023136"/>
    </source>
</evidence>
<sequence length="364" mass="40515">MKQTEKIDGYQFTVLVALFIMGSTILVLPSALAEYAKQDAWLAGVIAISCSLLLVYLYLKLHELYPQLMFVDMIKSILGTWLGTFLAIVYFLFSILLTSMVLRDTSDFLQTQMMPETPMYALQILLLAAVIVALLYGIETMARGAEIFFPIVVLVVIAPVLLTANNIDFSHLKPFLGNGPRQVVDGSLLMLSIPFLELVLFLPLLPVVNKTKKKRTYFIAGVLVGGLIIFTIAMVTLLTIGANLSAALNFPSFFAAKKIRLGDFLQRIEAVIAVQWIITSFVKIAILMYISLFLFKQLANLQRYHIFVVPMSFIVLALSHAIPVNTGSIREFAGETWIPVSLFLGLFVPLLLYIVGLIRKKARA</sequence>
<organism evidence="9 10">
    <name type="scientific">Halalkalibacter oceani</name>
    <dbReference type="NCBI Taxonomy" id="1653776"/>
    <lineage>
        <taxon>Bacteria</taxon>
        <taxon>Bacillati</taxon>
        <taxon>Bacillota</taxon>
        <taxon>Bacilli</taxon>
        <taxon>Bacillales</taxon>
        <taxon>Bacillaceae</taxon>
        <taxon>Halalkalibacter</taxon>
    </lineage>
</organism>
<feature type="transmembrane region" description="Helical" evidence="8">
    <location>
        <begin position="120"/>
        <end position="138"/>
    </location>
</feature>
<accession>A0A9X2DSL6</accession>
<keyword evidence="6 8" id="KW-1133">Transmembrane helix</keyword>
<keyword evidence="7 8" id="KW-0472">Membrane</keyword>
<dbReference type="Gene3D" id="1.20.1740.10">
    <property type="entry name" value="Amino acid/polyamine transporter I"/>
    <property type="match status" value="1"/>
</dbReference>
<feature type="transmembrane region" description="Helical" evidence="8">
    <location>
        <begin position="270"/>
        <end position="292"/>
    </location>
</feature>
<evidence type="ECO:0000256" key="1">
    <source>
        <dbReference type="ARBA" id="ARBA00004141"/>
    </source>
</evidence>
<protein>
    <submittedName>
        <fullName evidence="9">Endospore germination permease</fullName>
    </submittedName>
</protein>
<evidence type="ECO:0000256" key="5">
    <source>
        <dbReference type="ARBA" id="ARBA00022692"/>
    </source>
</evidence>
<evidence type="ECO:0000256" key="2">
    <source>
        <dbReference type="ARBA" id="ARBA00007998"/>
    </source>
</evidence>
<evidence type="ECO:0000256" key="4">
    <source>
        <dbReference type="ARBA" id="ARBA00022544"/>
    </source>
</evidence>
<dbReference type="InterPro" id="IPR004761">
    <property type="entry name" value="Spore_GerAB"/>
</dbReference>
<keyword evidence="3" id="KW-0813">Transport</keyword>
<dbReference type="PANTHER" id="PTHR34975:SF2">
    <property type="entry name" value="SPORE GERMINATION PROTEIN A2"/>
    <property type="match status" value="1"/>
</dbReference>
<evidence type="ECO:0000313" key="10">
    <source>
        <dbReference type="Proteomes" id="UP001139179"/>
    </source>
</evidence>
<feature type="transmembrane region" description="Helical" evidence="8">
    <location>
        <begin position="336"/>
        <end position="358"/>
    </location>
</feature>
<feature type="transmembrane region" description="Helical" evidence="8">
    <location>
        <begin position="217"/>
        <end position="250"/>
    </location>
</feature>
<dbReference type="EMBL" id="JAMBOL010000009">
    <property type="protein sequence ID" value="MCM3714702.1"/>
    <property type="molecule type" value="Genomic_DNA"/>
</dbReference>
<keyword evidence="5 8" id="KW-0812">Transmembrane</keyword>
<dbReference type="PANTHER" id="PTHR34975">
    <property type="entry name" value="SPORE GERMINATION PROTEIN A2"/>
    <property type="match status" value="1"/>
</dbReference>
<keyword evidence="4" id="KW-0309">Germination</keyword>
<dbReference type="AlphaFoldDB" id="A0A9X2DSL6"/>
<evidence type="ECO:0000256" key="8">
    <source>
        <dbReference type="SAM" id="Phobius"/>
    </source>
</evidence>
<feature type="transmembrane region" description="Helical" evidence="8">
    <location>
        <begin position="40"/>
        <end position="59"/>
    </location>
</feature>
<comment type="caution">
    <text evidence="9">The sequence shown here is derived from an EMBL/GenBank/DDBJ whole genome shotgun (WGS) entry which is preliminary data.</text>
</comment>
<dbReference type="NCBIfam" id="TIGR00912">
    <property type="entry name" value="2A0309"/>
    <property type="match status" value="1"/>
</dbReference>
<feature type="transmembrane region" description="Helical" evidence="8">
    <location>
        <begin position="304"/>
        <end position="324"/>
    </location>
</feature>
<dbReference type="RefSeq" id="WP_251223471.1">
    <property type="nucleotide sequence ID" value="NZ_JAMBOL010000009.1"/>
</dbReference>
<evidence type="ECO:0000313" key="9">
    <source>
        <dbReference type="EMBL" id="MCM3714702.1"/>
    </source>
</evidence>
<comment type="similarity">
    <text evidence="2">Belongs to the amino acid-polyamine-organocation (APC) superfamily. Spore germination protein (SGP) (TC 2.A.3.9) family.</text>
</comment>
<dbReference type="GO" id="GO:0016020">
    <property type="term" value="C:membrane"/>
    <property type="evidence" value="ECO:0007669"/>
    <property type="project" value="UniProtKB-SubCell"/>
</dbReference>
<evidence type="ECO:0000256" key="3">
    <source>
        <dbReference type="ARBA" id="ARBA00022448"/>
    </source>
</evidence>
<keyword evidence="10" id="KW-1185">Reference proteome</keyword>
<comment type="subcellular location">
    <subcellularLocation>
        <location evidence="1">Membrane</location>
        <topology evidence="1">Multi-pass membrane protein</topology>
    </subcellularLocation>
</comment>
<feature type="transmembrane region" description="Helical" evidence="8">
    <location>
        <begin position="147"/>
        <end position="167"/>
    </location>
</feature>
<proteinExistence type="inferred from homology"/>
<feature type="transmembrane region" description="Helical" evidence="8">
    <location>
        <begin position="187"/>
        <end position="205"/>
    </location>
</feature>
<dbReference type="Proteomes" id="UP001139179">
    <property type="component" value="Unassembled WGS sequence"/>
</dbReference>
<dbReference type="GO" id="GO:0009847">
    <property type="term" value="P:spore germination"/>
    <property type="evidence" value="ECO:0007669"/>
    <property type="project" value="InterPro"/>
</dbReference>